<evidence type="ECO:0000313" key="2">
    <source>
        <dbReference type="Proteomes" id="UP000309016"/>
    </source>
</evidence>
<dbReference type="OrthoDB" id="1450871at2"/>
<dbReference type="RefSeq" id="WP_139064595.1">
    <property type="nucleotide sequence ID" value="NZ_CP040812.1"/>
</dbReference>
<dbReference type="KEGG" id="afla:FHG64_00405"/>
<gene>
    <name evidence="1" type="ORF">FHG64_00405</name>
</gene>
<reference evidence="1 2" key="1">
    <citation type="submission" date="2019-06" db="EMBL/GenBank/DDBJ databases">
        <title>Complete genome sequence of Antarcticibacterium flavum KCTC 52984T from an Antarctic marine sediment.</title>
        <authorList>
            <person name="Lee Y.M."/>
            <person name="Shin S.C."/>
        </authorList>
    </citation>
    <scope>NUCLEOTIDE SEQUENCE [LARGE SCALE GENOMIC DNA]</scope>
    <source>
        <strain evidence="1 2">KCTC 52984</strain>
    </source>
</reference>
<keyword evidence="2" id="KW-1185">Reference proteome</keyword>
<dbReference type="Proteomes" id="UP000309016">
    <property type="component" value="Chromosome"/>
</dbReference>
<organism evidence="1 2">
    <name type="scientific">Antarcticibacterium flavum</name>
    <dbReference type="NCBI Taxonomy" id="2058175"/>
    <lineage>
        <taxon>Bacteria</taxon>
        <taxon>Pseudomonadati</taxon>
        <taxon>Bacteroidota</taxon>
        <taxon>Flavobacteriia</taxon>
        <taxon>Flavobacteriales</taxon>
        <taxon>Flavobacteriaceae</taxon>
        <taxon>Antarcticibacterium</taxon>
    </lineage>
</organism>
<name>A0A5B7WZX5_9FLAO</name>
<dbReference type="EMBL" id="CP040812">
    <property type="protein sequence ID" value="QCY67978.1"/>
    <property type="molecule type" value="Genomic_DNA"/>
</dbReference>
<accession>A0A5B7WZX5</accession>
<proteinExistence type="predicted"/>
<dbReference type="PROSITE" id="PS51257">
    <property type="entry name" value="PROKAR_LIPOPROTEIN"/>
    <property type="match status" value="1"/>
</dbReference>
<dbReference type="AlphaFoldDB" id="A0A5B7WZX5"/>
<sequence>MRVSVLLSIFLMTGSTIFSGCSSMRAGEEDVRTAVDVPERFSTPPGLAWGANTCINPIIDPADGTELILIQSMDGLGDYRVTGGKYGVNTGELLRLNCRTGEVVGIVRGR</sequence>
<evidence type="ECO:0000313" key="1">
    <source>
        <dbReference type="EMBL" id="QCY67978.1"/>
    </source>
</evidence>
<protein>
    <submittedName>
        <fullName evidence="1">Uncharacterized protein</fullName>
    </submittedName>
</protein>